<dbReference type="Gene3D" id="3.40.630.10">
    <property type="entry name" value="Zn peptidases"/>
    <property type="match status" value="1"/>
</dbReference>
<accession>A0ABP8E999</accession>
<feature type="domain" description="Succinylglutamate desuccinylase/Aspartoacylase catalytic" evidence="5">
    <location>
        <begin position="30"/>
        <end position="149"/>
    </location>
</feature>
<evidence type="ECO:0000313" key="6">
    <source>
        <dbReference type="EMBL" id="GAA4268813.1"/>
    </source>
</evidence>
<evidence type="ECO:0000256" key="4">
    <source>
        <dbReference type="ARBA" id="ARBA00022833"/>
    </source>
</evidence>
<evidence type="ECO:0000259" key="5">
    <source>
        <dbReference type="Pfam" id="PF24827"/>
    </source>
</evidence>
<gene>
    <name evidence="6" type="ORF">GCM10022257_09140</name>
</gene>
<sequence length="397" mass="45682">MQTNIHHTEVQGQDNSVKRTIAEIHGKAEGPTLIFFGGMHGNEKAGVYALKDALKCINPKQLNGSIYAIAGNLKALERDLRYIDADLNRLWTTGNIEAIKNKAILNHEEKELLKLLSLLEDILNKNSGPFYFFDLHTTSSKTLPFITINDALINRKFSRLFPVPIVLGIEEYLNGPLLSYINTLGYVSLGFESGQHLDAQSVENNIAFINLVMHYTGAFRSNKKDKIAHYNLLEEESKSLNQFFEITHLHKINSEDSFKMKEGFDSFQKIQKGVEVALSNKASIYSNHNGLIFMPLYQKKGAEGYFIIRTIRPFYLYLSVFLRRIKIDNLLVWLPGISWQNKEKGVLRVNLNVAKFFVKPIFHVLGYRNRQITETHYNLYNRERVAKTSVYKQQPWY</sequence>
<dbReference type="PANTHER" id="PTHR15162">
    <property type="entry name" value="ASPARTOACYLASE"/>
    <property type="match status" value="1"/>
</dbReference>
<reference evidence="7" key="1">
    <citation type="journal article" date="2019" name="Int. J. Syst. Evol. Microbiol.">
        <title>The Global Catalogue of Microorganisms (GCM) 10K type strain sequencing project: providing services to taxonomists for standard genome sequencing and annotation.</title>
        <authorList>
            <consortium name="The Broad Institute Genomics Platform"/>
            <consortium name="The Broad Institute Genome Sequencing Center for Infectious Disease"/>
            <person name="Wu L."/>
            <person name="Ma J."/>
        </authorList>
    </citation>
    <scope>NUCLEOTIDE SEQUENCE [LARGE SCALE GENOMIC DNA]</scope>
    <source>
        <strain evidence="7">JCM 17452</strain>
    </source>
</reference>
<name>A0ABP8E999_9FLAO</name>
<dbReference type="Pfam" id="PF24827">
    <property type="entry name" value="AstE_AspA_cat"/>
    <property type="match status" value="1"/>
</dbReference>
<evidence type="ECO:0000256" key="1">
    <source>
        <dbReference type="ARBA" id="ARBA00001947"/>
    </source>
</evidence>
<organism evidence="6 7">
    <name type="scientific">Hyunsoonleella aestuarii</name>
    <dbReference type="NCBI Taxonomy" id="912802"/>
    <lineage>
        <taxon>Bacteria</taxon>
        <taxon>Pseudomonadati</taxon>
        <taxon>Bacteroidota</taxon>
        <taxon>Flavobacteriia</taxon>
        <taxon>Flavobacteriales</taxon>
        <taxon>Flavobacteriaceae</taxon>
    </lineage>
</organism>
<evidence type="ECO:0000313" key="7">
    <source>
        <dbReference type="Proteomes" id="UP001500027"/>
    </source>
</evidence>
<comment type="caution">
    <text evidence="6">The sequence shown here is derived from an EMBL/GenBank/DDBJ whole genome shotgun (WGS) entry which is preliminary data.</text>
</comment>
<keyword evidence="4" id="KW-0862">Zinc</keyword>
<dbReference type="PANTHER" id="PTHR15162:SF7">
    <property type="entry name" value="SUCCINYLGLUTAMATE DESUCCINYLASE"/>
    <property type="match status" value="1"/>
</dbReference>
<dbReference type="EMBL" id="BAABAV010000001">
    <property type="protein sequence ID" value="GAA4268813.1"/>
    <property type="molecule type" value="Genomic_DNA"/>
</dbReference>
<keyword evidence="7" id="KW-1185">Reference proteome</keyword>
<comment type="cofactor">
    <cofactor evidence="1">
        <name>Zn(2+)</name>
        <dbReference type="ChEBI" id="CHEBI:29105"/>
    </cofactor>
</comment>
<evidence type="ECO:0000256" key="3">
    <source>
        <dbReference type="ARBA" id="ARBA00022801"/>
    </source>
</evidence>
<protein>
    <recommendedName>
        <fullName evidence="5">Succinylglutamate desuccinylase/Aspartoacylase catalytic domain-containing protein</fullName>
    </recommendedName>
</protein>
<keyword evidence="2" id="KW-0479">Metal-binding</keyword>
<keyword evidence="3" id="KW-0378">Hydrolase</keyword>
<dbReference type="SUPFAM" id="SSF53187">
    <property type="entry name" value="Zn-dependent exopeptidases"/>
    <property type="match status" value="1"/>
</dbReference>
<dbReference type="RefSeq" id="WP_246046784.1">
    <property type="nucleotide sequence ID" value="NZ_BAABAV010000001.1"/>
</dbReference>
<dbReference type="Proteomes" id="UP001500027">
    <property type="component" value="Unassembled WGS sequence"/>
</dbReference>
<dbReference type="InterPro" id="IPR055438">
    <property type="entry name" value="AstE_AspA_cat"/>
</dbReference>
<dbReference type="InterPro" id="IPR050178">
    <property type="entry name" value="AspA/AstE_fam"/>
</dbReference>
<proteinExistence type="predicted"/>
<evidence type="ECO:0000256" key="2">
    <source>
        <dbReference type="ARBA" id="ARBA00022723"/>
    </source>
</evidence>